<evidence type="ECO:0000256" key="1">
    <source>
        <dbReference type="SAM" id="MobiDB-lite"/>
    </source>
</evidence>
<feature type="region of interest" description="Disordered" evidence="1">
    <location>
        <begin position="17"/>
        <end position="74"/>
    </location>
</feature>
<accession>A0A6H5IKX4</accession>
<evidence type="ECO:0000313" key="3">
    <source>
        <dbReference type="Proteomes" id="UP000479190"/>
    </source>
</evidence>
<dbReference type="Proteomes" id="UP000479190">
    <property type="component" value="Unassembled WGS sequence"/>
</dbReference>
<dbReference type="EMBL" id="CADCXV010000868">
    <property type="protein sequence ID" value="CAB0037791.1"/>
    <property type="molecule type" value="Genomic_DNA"/>
</dbReference>
<sequence length="176" mass="19973">MRFDHNIYRCVDIERNTSKKSRDSSADAENIQKLSRRSKQAGRRRLEGGAKDGGSSTTITTQQQLQRQRRQNRARRKRKLLLNYTSYVPFPSPSPPPSSSSAFRKNIDRKWTFIPEVGADRNDGDIARARTCCFCYFIDRTRLCMAAPSLSLDAGACAANDSDTTTRRARRCCSDL</sequence>
<reference evidence="2 3" key="1">
    <citation type="submission" date="2020-02" db="EMBL/GenBank/DDBJ databases">
        <authorList>
            <person name="Ferguson B K."/>
        </authorList>
    </citation>
    <scope>NUCLEOTIDE SEQUENCE [LARGE SCALE GENOMIC DNA]</scope>
</reference>
<proteinExistence type="predicted"/>
<protein>
    <submittedName>
        <fullName evidence="2">Uncharacterized protein</fullName>
    </submittedName>
</protein>
<dbReference type="AlphaFoldDB" id="A0A6H5IKX4"/>
<gene>
    <name evidence="2" type="ORF">TBRA_LOCUS9602</name>
</gene>
<organism evidence="2 3">
    <name type="scientific">Trichogramma brassicae</name>
    <dbReference type="NCBI Taxonomy" id="86971"/>
    <lineage>
        <taxon>Eukaryota</taxon>
        <taxon>Metazoa</taxon>
        <taxon>Ecdysozoa</taxon>
        <taxon>Arthropoda</taxon>
        <taxon>Hexapoda</taxon>
        <taxon>Insecta</taxon>
        <taxon>Pterygota</taxon>
        <taxon>Neoptera</taxon>
        <taxon>Endopterygota</taxon>
        <taxon>Hymenoptera</taxon>
        <taxon>Apocrita</taxon>
        <taxon>Proctotrupomorpha</taxon>
        <taxon>Chalcidoidea</taxon>
        <taxon>Trichogrammatidae</taxon>
        <taxon>Trichogramma</taxon>
    </lineage>
</organism>
<keyword evidence="3" id="KW-1185">Reference proteome</keyword>
<name>A0A6H5IKX4_9HYME</name>
<evidence type="ECO:0000313" key="2">
    <source>
        <dbReference type="EMBL" id="CAB0037791.1"/>
    </source>
</evidence>
<feature type="compositionally biased region" description="Basic residues" evidence="1">
    <location>
        <begin position="34"/>
        <end position="43"/>
    </location>
</feature>